<dbReference type="SMART" id="SM00947">
    <property type="entry name" value="Pro_CA"/>
    <property type="match status" value="1"/>
</dbReference>
<feature type="binding site" evidence="2">
    <location>
        <position position="62"/>
    </location>
    <ligand>
        <name>Zn(2+)</name>
        <dbReference type="ChEBI" id="CHEBI:29105"/>
    </ligand>
</feature>
<name>A0A1H9NAE8_9BACT</name>
<dbReference type="STRING" id="478744.SAMN05444359_13518"/>
<dbReference type="Pfam" id="PF00484">
    <property type="entry name" value="Pro_CA"/>
    <property type="match status" value="1"/>
</dbReference>
<evidence type="ECO:0000256" key="1">
    <source>
        <dbReference type="ARBA" id="ARBA00006217"/>
    </source>
</evidence>
<keyword evidence="4" id="KW-1185">Reference proteome</keyword>
<reference evidence="4" key="1">
    <citation type="submission" date="2016-10" db="EMBL/GenBank/DDBJ databases">
        <authorList>
            <person name="Varghese N."/>
            <person name="Submissions S."/>
        </authorList>
    </citation>
    <scope>NUCLEOTIDE SEQUENCE [LARGE SCALE GENOMIC DNA]</scope>
    <source>
        <strain evidence="4">DSM 24740</strain>
    </source>
</reference>
<dbReference type="PANTHER" id="PTHR11002">
    <property type="entry name" value="CARBONIC ANHYDRASE"/>
    <property type="match status" value="1"/>
</dbReference>
<feature type="binding site" evidence="2">
    <location>
        <position position="116"/>
    </location>
    <ligand>
        <name>Zn(2+)</name>
        <dbReference type="ChEBI" id="CHEBI:29105"/>
    </ligand>
</feature>
<keyword evidence="2" id="KW-0479">Metal-binding</keyword>
<comment type="similarity">
    <text evidence="1">Belongs to the beta-class carbonic anhydrase family.</text>
</comment>
<dbReference type="PANTHER" id="PTHR11002:SF79">
    <property type="entry name" value="CARBONIC ANHYDRASE 2"/>
    <property type="match status" value="1"/>
</dbReference>
<dbReference type="GO" id="GO:0008270">
    <property type="term" value="F:zinc ion binding"/>
    <property type="evidence" value="ECO:0007669"/>
    <property type="project" value="InterPro"/>
</dbReference>
<evidence type="ECO:0000313" key="3">
    <source>
        <dbReference type="EMBL" id="SER32659.1"/>
    </source>
</evidence>
<dbReference type="EMBL" id="FOFB01000035">
    <property type="protein sequence ID" value="SER32659.1"/>
    <property type="molecule type" value="Genomic_DNA"/>
</dbReference>
<dbReference type="AlphaFoldDB" id="A0A1H9NAE8"/>
<comment type="cofactor">
    <cofactor evidence="2">
        <name>Zn(2+)</name>
        <dbReference type="ChEBI" id="CHEBI:29105"/>
    </cofactor>
    <text evidence="2">Binds 1 zinc ion per subunit.</text>
</comment>
<dbReference type="InterPro" id="IPR001765">
    <property type="entry name" value="Carbonic_anhydrase"/>
</dbReference>
<evidence type="ECO:0000256" key="2">
    <source>
        <dbReference type="PIRSR" id="PIRSR601765-1"/>
    </source>
</evidence>
<organism evidence="3 4">
    <name type="scientific">Neolewinella agarilytica</name>
    <dbReference type="NCBI Taxonomy" id="478744"/>
    <lineage>
        <taxon>Bacteria</taxon>
        <taxon>Pseudomonadati</taxon>
        <taxon>Bacteroidota</taxon>
        <taxon>Saprospiria</taxon>
        <taxon>Saprospirales</taxon>
        <taxon>Lewinellaceae</taxon>
        <taxon>Neolewinella</taxon>
    </lineage>
</organism>
<evidence type="ECO:0000313" key="4">
    <source>
        <dbReference type="Proteomes" id="UP000199021"/>
    </source>
</evidence>
<proteinExistence type="inferred from homology"/>
<dbReference type="OrthoDB" id="9797527at2"/>
<sequence>MAKPAYTKETQAQVTPASALQELMDGNARFLKQSPAERSLIEQVEQTAQGQFPIATVLCCIDSRIPVEIVFDQGVGDIFTARIAGNFVNDDILGSMEFASKLAGARVIMVLGHTSCGAVKGACDHAELGLLTQMLDKIMPAVNAVKTPEGTDRSSKNAAFVNEVAEVNVRHTVAAITERSSVLRDMVDAGELMVVGAMYDVASGKVSLVE</sequence>
<dbReference type="RefSeq" id="WP_090172857.1">
    <property type="nucleotide sequence ID" value="NZ_FOFB01000035.1"/>
</dbReference>
<feature type="binding site" evidence="2">
    <location>
        <position position="113"/>
    </location>
    <ligand>
        <name>Zn(2+)</name>
        <dbReference type="ChEBI" id="CHEBI:29105"/>
    </ligand>
</feature>
<dbReference type="InParanoid" id="A0A1H9NAE8"/>
<dbReference type="SUPFAM" id="SSF53056">
    <property type="entry name" value="beta-carbonic anhydrase, cab"/>
    <property type="match status" value="1"/>
</dbReference>
<protein>
    <submittedName>
        <fullName evidence="3">Carbonic anhydrase</fullName>
    </submittedName>
</protein>
<accession>A0A1H9NAE8</accession>
<dbReference type="Gene3D" id="3.40.1050.10">
    <property type="entry name" value="Carbonic anhydrase"/>
    <property type="match status" value="1"/>
</dbReference>
<dbReference type="GO" id="GO:0004089">
    <property type="term" value="F:carbonate dehydratase activity"/>
    <property type="evidence" value="ECO:0007669"/>
    <property type="project" value="InterPro"/>
</dbReference>
<dbReference type="CDD" id="cd03378">
    <property type="entry name" value="beta_CA_cladeC"/>
    <property type="match status" value="1"/>
</dbReference>
<dbReference type="InterPro" id="IPR036874">
    <property type="entry name" value="Carbonic_anhydrase_sf"/>
</dbReference>
<dbReference type="NCBIfam" id="NF011765">
    <property type="entry name" value="PRK15219.1"/>
    <property type="match status" value="1"/>
</dbReference>
<dbReference type="Proteomes" id="UP000199021">
    <property type="component" value="Unassembled WGS sequence"/>
</dbReference>
<gene>
    <name evidence="3" type="ORF">SAMN05444359_13518</name>
</gene>
<feature type="binding site" evidence="2">
    <location>
        <position position="60"/>
    </location>
    <ligand>
        <name>Zn(2+)</name>
        <dbReference type="ChEBI" id="CHEBI:29105"/>
    </ligand>
</feature>
<keyword evidence="2" id="KW-0862">Zinc</keyword>